<dbReference type="CDD" id="cd22719">
    <property type="entry name" value="FHA_DDL-like"/>
    <property type="match status" value="1"/>
</dbReference>
<dbReference type="Gene3D" id="2.30.29.30">
    <property type="entry name" value="Pleckstrin-homology domain (PH domain)/Phosphotyrosine-binding domain (PTB)"/>
    <property type="match status" value="1"/>
</dbReference>
<sequence>MAWGKPGEQEEEAPPDKEVEPEFGLSGALAAETNRVNGVVLLHQEPPEARKPTARWRLYVFKNGEPFGDPLHIHRMSSYLFGRERRIADVPTDHPSCSKQHAVLQFRLTEKEGADGMMHGSVRPYLMDLGSTNGTFLNGERVEPERYYELLEKDLVRFGNSTREYVLLKENSVRVHWDRRAPQQAAAPATTAESARVKVYRLNEEGLWDDKGTGHVSVELVESGGVGLVVMGEGDHSRPLLIHRISKGNAYQRQGDDTIISWTDPEIGTDIALSFQEARGCNYIWEQVLHVQESSSPPHDDGSPGANIDGALFGPRRLGGGGGLDDFDAAGPAGRYDEMGPIGPEPGSSGAVDLPEPELSNLTDIAKALTEVSLFQRDRLAQQLVARRGYLHKLLEIFRMCEDLEDEDSLHTLFTIFKQIVLLNDTGLFDLLFDEAHVMDFVGALEYEPEVKPEQRARHREFLRDHARFKEVVPIADPAVRTKIHQTYRMGYLKDVVLPRVLDDATFATLSSLMLFNNIEVLMALHQDRDFFPELFRRLKQAEPDSQEWRDLVAFLQELCGLTKHLQATQRNSLLLRLVGLGLFQVISTIMRIGTPEVKLRATDILLADVQHDPSQLRSFLLTAEGGVLFGLLIQALLDASDSGLQEQVLEMLKMLLDPDTLEGSAEKDKFVELFYDSYISQLLAALVAAGDAPYAPGAPAASTVGLVVDLLCFCIVSHSYRIKYYILRNNVVEKVLKLLRRRERWLVVAAIRFLRTALGMKDEFYNRYLVKNHLLAPVVAAFLENGPRYNLLNSACLELFEFIRKENMKGLLAELVEEHWEQLQGVDYCEVFANMRIRHDQNQDRLAPGKERDSDGSAAAVAAHKAAHEAELLARQRAAAAAEQRRRRGEREVDADEESYFDKEDSDDEEPAKAADGGGGNGGGRVVLENTSPLPGLLGPLVDYGEDDEEEGDTLPLRAAGTPKRSPVGERPGSPPLEKRFKAGGGGGAGAWPAGRGRGSPPGRAS</sequence>
<dbReference type="PANTHER" id="PTHR23318:SF0">
    <property type="entry name" value="SERINE_THREONINE-PROTEIN PHOSPHATASE 4 REGULATORY SUBUNIT 3"/>
    <property type="match status" value="1"/>
</dbReference>
<dbReference type="InterPro" id="IPR055236">
    <property type="entry name" value="EVH1_PP4R3"/>
</dbReference>
<organism evidence="5 6">
    <name type="scientific">Chlorella sorokiniana</name>
    <name type="common">Freshwater green alga</name>
    <dbReference type="NCBI Taxonomy" id="3076"/>
    <lineage>
        <taxon>Eukaryota</taxon>
        <taxon>Viridiplantae</taxon>
        <taxon>Chlorophyta</taxon>
        <taxon>core chlorophytes</taxon>
        <taxon>Trebouxiophyceae</taxon>
        <taxon>Chlorellales</taxon>
        <taxon>Chlorellaceae</taxon>
        <taxon>Chlorella clade</taxon>
        <taxon>Chlorella</taxon>
    </lineage>
</organism>
<dbReference type="GO" id="GO:0005654">
    <property type="term" value="C:nucleoplasm"/>
    <property type="evidence" value="ECO:0007669"/>
    <property type="project" value="TreeGrafter"/>
</dbReference>
<dbReference type="SMART" id="SM00240">
    <property type="entry name" value="FHA"/>
    <property type="match status" value="1"/>
</dbReference>
<protein>
    <submittedName>
        <fullName evidence="5">Serine threonine-phosphatase 4 regulatory subunit 3</fullName>
    </submittedName>
</protein>
<reference evidence="5 6" key="1">
    <citation type="journal article" date="2018" name="Plant J.">
        <title>Genome sequences of Chlorella sorokiniana UTEX 1602 and Micractinium conductrix SAG 241.80: implications to maltose excretion by a green alga.</title>
        <authorList>
            <person name="Arriola M.B."/>
            <person name="Velmurugan N."/>
            <person name="Zhang Y."/>
            <person name="Plunkett M.H."/>
            <person name="Hondzo H."/>
            <person name="Barney B.M."/>
        </authorList>
    </citation>
    <scope>NUCLEOTIDE SEQUENCE [LARGE SCALE GENOMIC DNA]</scope>
    <source>
        <strain evidence="6">UTEX 1602</strain>
    </source>
</reference>
<accession>A0A2P6U5K7</accession>
<dbReference type="PANTHER" id="PTHR23318">
    <property type="entry name" value="ATP SYNTHASE GAMMA-RELATED"/>
    <property type="match status" value="1"/>
</dbReference>
<dbReference type="InterPro" id="IPR051137">
    <property type="entry name" value="PP4R3-like"/>
</dbReference>
<evidence type="ECO:0000256" key="2">
    <source>
        <dbReference type="ARBA" id="ARBA00023242"/>
    </source>
</evidence>
<dbReference type="SUPFAM" id="SSF48371">
    <property type="entry name" value="ARM repeat"/>
    <property type="match status" value="1"/>
</dbReference>
<gene>
    <name evidence="5" type="ORF">C2E21_0351</name>
</gene>
<feature type="domain" description="FHA" evidence="4">
    <location>
        <begin position="79"/>
        <end position="142"/>
    </location>
</feature>
<dbReference type="InterPro" id="IPR011993">
    <property type="entry name" value="PH-like_dom_sf"/>
</dbReference>
<dbReference type="InterPro" id="IPR008984">
    <property type="entry name" value="SMAD_FHA_dom_sf"/>
</dbReference>
<name>A0A2P6U5K7_CHLSO</name>
<feature type="region of interest" description="Disordered" evidence="3">
    <location>
        <begin position="293"/>
        <end position="312"/>
    </location>
</feature>
<feature type="compositionally biased region" description="Gly residues" evidence="3">
    <location>
        <begin position="984"/>
        <end position="1001"/>
    </location>
</feature>
<evidence type="ECO:0000313" key="6">
    <source>
        <dbReference type="Proteomes" id="UP000239899"/>
    </source>
</evidence>
<dbReference type="Pfam" id="PF22972">
    <property type="entry name" value="EVH1_PP4R3"/>
    <property type="match status" value="1"/>
</dbReference>
<dbReference type="FunFam" id="2.60.200.20:FF:000028">
    <property type="entry name" value="FHA domain-containing protein DDL"/>
    <property type="match status" value="1"/>
</dbReference>
<dbReference type="Pfam" id="PF00498">
    <property type="entry name" value="FHA"/>
    <property type="match status" value="1"/>
</dbReference>
<dbReference type="Pfam" id="PF04802">
    <property type="entry name" value="PP4R3"/>
    <property type="match status" value="1"/>
</dbReference>
<dbReference type="InterPro" id="IPR011989">
    <property type="entry name" value="ARM-like"/>
</dbReference>
<dbReference type="Gene3D" id="1.25.10.10">
    <property type="entry name" value="Leucine-rich Repeat Variant"/>
    <property type="match status" value="1"/>
</dbReference>
<dbReference type="InterPro" id="IPR016024">
    <property type="entry name" value="ARM-type_fold"/>
</dbReference>
<keyword evidence="2" id="KW-0539">Nucleus</keyword>
<dbReference type="InterPro" id="IPR006887">
    <property type="entry name" value="P4R3-like_central_dom"/>
</dbReference>
<feature type="compositionally biased region" description="Gly residues" evidence="3">
    <location>
        <begin position="917"/>
        <end position="926"/>
    </location>
</feature>
<evidence type="ECO:0000313" key="5">
    <source>
        <dbReference type="EMBL" id="PRW61604.1"/>
    </source>
</evidence>
<comment type="subcellular location">
    <subcellularLocation>
        <location evidence="1">Nucleus</location>
    </subcellularLocation>
</comment>
<dbReference type="GO" id="GO:0072542">
    <property type="term" value="F:protein phosphatase activator activity"/>
    <property type="evidence" value="ECO:0007669"/>
    <property type="project" value="TreeGrafter"/>
</dbReference>
<feature type="region of interest" description="Disordered" evidence="3">
    <location>
        <begin position="1"/>
        <end position="21"/>
    </location>
</feature>
<dbReference type="SUPFAM" id="SSF49879">
    <property type="entry name" value="SMAD/FHA domain"/>
    <property type="match status" value="1"/>
</dbReference>
<dbReference type="Proteomes" id="UP000239899">
    <property type="component" value="Unassembled WGS sequence"/>
</dbReference>
<dbReference type="EMBL" id="LHPG02000001">
    <property type="protein sequence ID" value="PRW61604.1"/>
    <property type="molecule type" value="Genomic_DNA"/>
</dbReference>
<feature type="compositionally biased region" description="Acidic residues" evidence="3">
    <location>
        <begin position="945"/>
        <end position="954"/>
    </location>
</feature>
<keyword evidence="6" id="KW-1185">Reference proteome</keyword>
<dbReference type="GO" id="GO:0030289">
    <property type="term" value="C:protein phosphatase 4 complex"/>
    <property type="evidence" value="ECO:0007669"/>
    <property type="project" value="TreeGrafter"/>
</dbReference>
<feature type="region of interest" description="Disordered" evidence="3">
    <location>
        <begin position="843"/>
        <end position="866"/>
    </location>
</feature>
<proteinExistence type="predicted"/>
<dbReference type="Gene3D" id="2.60.200.20">
    <property type="match status" value="1"/>
</dbReference>
<evidence type="ECO:0000256" key="1">
    <source>
        <dbReference type="ARBA" id="ARBA00004123"/>
    </source>
</evidence>
<comment type="caution">
    <text evidence="5">The sequence shown here is derived from an EMBL/GenBank/DDBJ whole genome shotgun (WGS) entry which is preliminary data.</text>
</comment>
<feature type="region of interest" description="Disordered" evidence="3">
    <location>
        <begin position="884"/>
        <end position="1007"/>
    </location>
</feature>
<dbReference type="STRING" id="3076.A0A2P6U5K7"/>
<evidence type="ECO:0000259" key="4">
    <source>
        <dbReference type="PROSITE" id="PS50006"/>
    </source>
</evidence>
<dbReference type="SUPFAM" id="SSF50729">
    <property type="entry name" value="PH domain-like"/>
    <property type="match status" value="1"/>
</dbReference>
<dbReference type="OrthoDB" id="27483at2759"/>
<dbReference type="InterPro" id="IPR000253">
    <property type="entry name" value="FHA_dom"/>
</dbReference>
<feature type="compositionally biased region" description="Acidic residues" evidence="3">
    <location>
        <begin position="894"/>
        <end position="911"/>
    </location>
</feature>
<feature type="compositionally biased region" description="Basic and acidic residues" evidence="3">
    <location>
        <begin position="843"/>
        <end position="856"/>
    </location>
</feature>
<evidence type="ECO:0000256" key="3">
    <source>
        <dbReference type="SAM" id="MobiDB-lite"/>
    </source>
</evidence>
<dbReference type="AlphaFoldDB" id="A0A2P6U5K7"/>
<dbReference type="PROSITE" id="PS50006">
    <property type="entry name" value="FHA_DOMAIN"/>
    <property type="match status" value="1"/>
</dbReference>